<feature type="transmembrane region" description="Helical" evidence="7">
    <location>
        <begin position="167"/>
        <end position="192"/>
    </location>
</feature>
<dbReference type="PANTHER" id="PTHR23513">
    <property type="entry name" value="INTEGRAL MEMBRANE EFFLUX PROTEIN-RELATED"/>
    <property type="match status" value="1"/>
</dbReference>
<evidence type="ECO:0000313" key="8">
    <source>
        <dbReference type="EMBL" id="GAA2095993.1"/>
    </source>
</evidence>
<dbReference type="InterPro" id="IPR010290">
    <property type="entry name" value="TM_effector"/>
</dbReference>
<feature type="transmembrane region" description="Helical" evidence="7">
    <location>
        <begin position="262"/>
        <end position="283"/>
    </location>
</feature>
<feature type="transmembrane region" description="Helical" evidence="7">
    <location>
        <begin position="314"/>
        <end position="333"/>
    </location>
</feature>
<evidence type="ECO:0000256" key="5">
    <source>
        <dbReference type="ARBA" id="ARBA00022989"/>
    </source>
</evidence>
<evidence type="ECO:0000256" key="1">
    <source>
        <dbReference type="ARBA" id="ARBA00004651"/>
    </source>
</evidence>
<feature type="transmembrane region" description="Helical" evidence="7">
    <location>
        <begin position="20"/>
        <end position="43"/>
    </location>
</feature>
<sequence>MSRLGETIIPARLGPRFRWLLVSSWTTNIGDGIAMAAGPLLVASQTDDARLVALAGLLRGLPWLLVGLYAGALADRLDRRTVVVVANAVRSVVLALLCGSIATGHVSIGVVLVAVFALGMAEVFADSTSSTLTPMFVDKPDLGIANSRMQAGFLTANQLVGPPVGAFLFAAGMAWPFVTQLVCVVLGVVLVARIGSTREQVPASVDTHVRQDIVEGIRWLWAHAAIRTLAIVILTFNITWGAAWSILVLWSLDRVGMGEVGFGLLTTASALGGIVGTACYGWLERRFDLAVLMKTCLLLEVMMHLALALTTVPWLALLIMFGFGAYAFVWLNVSQVVRQRAVPTEFQGRVGSVYLIFVFGGMVIGQGIGGLIAEQWGLAAPFWFAFVGSGITLALVWSRLSSIAHADEPASASA</sequence>
<evidence type="ECO:0000256" key="4">
    <source>
        <dbReference type="ARBA" id="ARBA00022692"/>
    </source>
</evidence>
<proteinExistence type="predicted"/>
<keyword evidence="3" id="KW-1003">Cell membrane</keyword>
<evidence type="ECO:0000256" key="6">
    <source>
        <dbReference type="ARBA" id="ARBA00023136"/>
    </source>
</evidence>
<keyword evidence="2" id="KW-0813">Transport</keyword>
<dbReference type="RefSeq" id="WP_231249645.1">
    <property type="nucleotide sequence ID" value="NZ_BAAAMQ010000005.1"/>
</dbReference>
<gene>
    <name evidence="8" type="ORF">GCM10009726_03560</name>
</gene>
<dbReference type="SUPFAM" id="SSF103473">
    <property type="entry name" value="MFS general substrate transporter"/>
    <property type="match status" value="1"/>
</dbReference>
<keyword evidence="5 7" id="KW-1133">Transmembrane helix</keyword>
<evidence type="ECO:0000313" key="9">
    <source>
        <dbReference type="Proteomes" id="UP001501161"/>
    </source>
</evidence>
<evidence type="ECO:0008006" key="10">
    <source>
        <dbReference type="Google" id="ProtNLM"/>
    </source>
</evidence>
<dbReference type="Gene3D" id="1.20.1250.20">
    <property type="entry name" value="MFS general substrate transporter like domains"/>
    <property type="match status" value="1"/>
</dbReference>
<feature type="transmembrane region" description="Helical" evidence="7">
    <location>
        <begin position="353"/>
        <end position="372"/>
    </location>
</feature>
<dbReference type="CDD" id="cd06173">
    <property type="entry name" value="MFS_MefA_like"/>
    <property type="match status" value="1"/>
</dbReference>
<evidence type="ECO:0000256" key="2">
    <source>
        <dbReference type="ARBA" id="ARBA00022448"/>
    </source>
</evidence>
<name>A0ABN2WNC0_9ACTN</name>
<organism evidence="8 9">
    <name type="scientific">Nocardioides furvisabuli</name>
    <dbReference type="NCBI Taxonomy" id="375542"/>
    <lineage>
        <taxon>Bacteria</taxon>
        <taxon>Bacillati</taxon>
        <taxon>Actinomycetota</taxon>
        <taxon>Actinomycetes</taxon>
        <taxon>Propionibacteriales</taxon>
        <taxon>Nocardioidaceae</taxon>
        <taxon>Nocardioides</taxon>
    </lineage>
</organism>
<feature type="transmembrane region" description="Helical" evidence="7">
    <location>
        <begin position="92"/>
        <end position="118"/>
    </location>
</feature>
<evidence type="ECO:0000256" key="7">
    <source>
        <dbReference type="SAM" id="Phobius"/>
    </source>
</evidence>
<feature type="transmembrane region" description="Helical" evidence="7">
    <location>
        <begin position="228"/>
        <end position="250"/>
    </location>
</feature>
<feature type="transmembrane region" description="Helical" evidence="7">
    <location>
        <begin position="49"/>
        <end position="71"/>
    </location>
</feature>
<protein>
    <recommendedName>
        <fullName evidence="10">MFS transporter</fullName>
    </recommendedName>
</protein>
<dbReference type="InterPro" id="IPR036259">
    <property type="entry name" value="MFS_trans_sf"/>
</dbReference>
<accession>A0ABN2WNC0</accession>
<keyword evidence="9" id="KW-1185">Reference proteome</keyword>
<comment type="subcellular location">
    <subcellularLocation>
        <location evidence="1">Cell membrane</location>
        <topology evidence="1">Multi-pass membrane protein</topology>
    </subcellularLocation>
</comment>
<dbReference type="Pfam" id="PF05977">
    <property type="entry name" value="MFS_3"/>
    <property type="match status" value="1"/>
</dbReference>
<feature type="transmembrane region" description="Helical" evidence="7">
    <location>
        <begin position="378"/>
        <end position="397"/>
    </location>
</feature>
<dbReference type="PANTHER" id="PTHR23513:SF6">
    <property type="entry name" value="MAJOR FACILITATOR SUPERFAMILY ASSOCIATED DOMAIN-CONTAINING PROTEIN"/>
    <property type="match status" value="1"/>
</dbReference>
<feature type="transmembrane region" description="Helical" evidence="7">
    <location>
        <begin position="290"/>
        <end position="308"/>
    </location>
</feature>
<keyword evidence="4 7" id="KW-0812">Transmembrane</keyword>
<keyword evidence="6 7" id="KW-0472">Membrane</keyword>
<dbReference type="EMBL" id="BAAAMQ010000005">
    <property type="protein sequence ID" value="GAA2095993.1"/>
    <property type="molecule type" value="Genomic_DNA"/>
</dbReference>
<reference evidence="8 9" key="1">
    <citation type="journal article" date="2019" name="Int. J. Syst. Evol. Microbiol.">
        <title>The Global Catalogue of Microorganisms (GCM) 10K type strain sequencing project: providing services to taxonomists for standard genome sequencing and annotation.</title>
        <authorList>
            <consortium name="The Broad Institute Genomics Platform"/>
            <consortium name="The Broad Institute Genome Sequencing Center for Infectious Disease"/>
            <person name="Wu L."/>
            <person name="Ma J."/>
        </authorList>
    </citation>
    <scope>NUCLEOTIDE SEQUENCE [LARGE SCALE GENOMIC DNA]</scope>
    <source>
        <strain evidence="8 9">JCM 13813</strain>
    </source>
</reference>
<evidence type="ECO:0000256" key="3">
    <source>
        <dbReference type="ARBA" id="ARBA00022475"/>
    </source>
</evidence>
<comment type="caution">
    <text evidence="8">The sequence shown here is derived from an EMBL/GenBank/DDBJ whole genome shotgun (WGS) entry which is preliminary data.</text>
</comment>
<dbReference type="Proteomes" id="UP001501161">
    <property type="component" value="Unassembled WGS sequence"/>
</dbReference>